<gene>
    <name evidence="2" type="ORF">HP467_06515</name>
</gene>
<dbReference type="EMBL" id="JABMCG010000093">
    <property type="protein sequence ID" value="NUU27765.1"/>
    <property type="molecule type" value="Genomic_DNA"/>
</dbReference>
<comment type="caution">
    <text evidence="2">The sequence shown here is derived from an EMBL/GenBank/DDBJ whole genome shotgun (WGS) entry which is preliminary data.</text>
</comment>
<protein>
    <submittedName>
        <fullName evidence="2">Uncharacterized protein</fullName>
    </submittedName>
</protein>
<reference evidence="2 3" key="1">
    <citation type="submission" date="2020-05" db="EMBL/GenBank/DDBJ databases">
        <title>Genome Sequencing of Type Strains.</title>
        <authorList>
            <person name="Lemaire J.F."/>
            <person name="Inderbitzin P."/>
            <person name="Gregorio O.A."/>
            <person name="Collins S.B."/>
            <person name="Wespe N."/>
            <person name="Knight-Connoni V."/>
        </authorList>
    </citation>
    <scope>NUCLEOTIDE SEQUENCE [LARGE SCALE GENOMIC DNA]</scope>
    <source>
        <strain evidence="2 3">DSM 20512</strain>
    </source>
</reference>
<organism evidence="2 3">
    <name type="scientific">Curtobacterium citreum</name>
    <dbReference type="NCBI Taxonomy" id="2036"/>
    <lineage>
        <taxon>Bacteria</taxon>
        <taxon>Bacillati</taxon>
        <taxon>Actinomycetota</taxon>
        <taxon>Actinomycetes</taxon>
        <taxon>Micrococcales</taxon>
        <taxon>Microbacteriaceae</taxon>
        <taxon>Curtobacterium</taxon>
    </lineage>
</organism>
<feature type="transmembrane region" description="Helical" evidence="1">
    <location>
        <begin position="34"/>
        <end position="55"/>
    </location>
</feature>
<sequence length="56" mass="6013">MQWFAGALVLVLAVAAVGVLVWETLPIDRHRRVAIAWTVCGAAAVSALLVTMLLLR</sequence>
<proteinExistence type="predicted"/>
<name>A0A850DTF9_9MICO</name>
<evidence type="ECO:0000313" key="3">
    <source>
        <dbReference type="Proteomes" id="UP000539146"/>
    </source>
</evidence>
<dbReference type="Proteomes" id="UP000539146">
    <property type="component" value="Unassembled WGS sequence"/>
</dbReference>
<keyword evidence="1" id="KW-1133">Transmembrane helix</keyword>
<dbReference type="AlphaFoldDB" id="A0A850DTF9"/>
<evidence type="ECO:0000256" key="1">
    <source>
        <dbReference type="SAM" id="Phobius"/>
    </source>
</evidence>
<accession>A0A850DTF9</accession>
<evidence type="ECO:0000313" key="2">
    <source>
        <dbReference type="EMBL" id="NUU27765.1"/>
    </source>
</evidence>
<keyword evidence="1" id="KW-0472">Membrane</keyword>
<keyword evidence="1" id="KW-0812">Transmembrane</keyword>
<dbReference type="RefSeq" id="WP_175325621.1">
    <property type="nucleotide sequence ID" value="NZ_BAAAWP010000001.1"/>
</dbReference>